<reference evidence="3 4" key="1">
    <citation type="submission" date="2018-10" db="EMBL/GenBank/DDBJ databases">
        <title>Genomic Encyclopedia of Type Strains, Phase IV (KMG-IV): sequencing the most valuable type-strain genomes for metagenomic binning, comparative biology and taxonomic classification.</title>
        <authorList>
            <person name="Goeker M."/>
        </authorList>
    </citation>
    <scope>NUCLEOTIDE SEQUENCE [LARGE SCALE GENOMIC DNA]</scope>
    <source>
        <strain evidence="3 4">DSM 25586</strain>
    </source>
</reference>
<keyword evidence="2" id="KW-0472">Membrane</keyword>
<evidence type="ECO:0000256" key="2">
    <source>
        <dbReference type="SAM" id="Phobius"/>
    </source>
</evidence>
<gene>
    <name evidence="3" type="ORF">C8D78_1731</name>
</gene>
<dbReference type="EMBL" id="RBIR01000003">
    <property type="protein sequence ID" value="RKR19919.1"/>
    <property type="molecule type" value="Genomic_DNA"/>
</dbReference>
<evidence type="ECO:0000256" key="1">
    <source>
        <dbReference type="SAM" id="MobiDB-lite"/>
    </source>
</evidence>
<name>A0A495ETM2_9MICC</name>
<dbReference type="OrthoDB" id="3748887at2"/>
<keyword evidence="2" id="KW-0812">Transmembrane</keyword>
<evidence type="ECO:0000313" key="3">
    <source>
        <dbReference type="EMBL" id="RKR19919.1"/>
    </source>
</evidence>
<protein>
    <submittedName>
        <fullName evidence="3">Putative membrane protein</fullName>
    </submittedName>
</protein>
<feature type="compositionally biased region" description="Pro residues" evidence="1">
    <location>
        <begin position="68"/>
        <end position="82"/>
    </location>
</feature>
<proteinExistence type="predicted"/>
<dbReference type="RefSeq" id="WP_120952369.1">
    <property type="nucleotide sequence ID" value="NZ_RBIR01000003.1"/>
</dbReference>
<keyword evidence="2" id="KW-1133">Transmembrane helix</keyword>
<evidence type="ECO:0000313" key="4">
    <source>
        <dbReference type="Proteomes" id="UP000276055"/>
    </source>
</evidence>
<organism evidence="3 4">
    <name type="scientific">Arthrobacter oryzae</name>
    <dbReference type="NCBI Taxonomy" id="409290"/>
    <lineage>
        <taxon>Bacteria</taxon>
        <taxon>Bacillati</taxon>
        <taxon>Actinomycetota</taxon>
        <taxon>Actinomycetes</taxon>
        <taxon>Micrococcales</taxon>
        <taxon>Micrococcaceae</taxon>
        <taxon>Arthrobacter</taxon>
    </lineage>
</organism>
<feature type="region of interest" description="Disordered" evidence="1">
    <location>
        <begin position="39"/>
        <end position="86"/>
    </location>
</feature>
<dbReference type="AlphaFoldDB" id="A0A495ETM2"/>
<feature type="transmembrane region" description="Helical" evidence="2">
    <location>
        <begin position="12"/>
        <end position="34"/>
    </location>
</feature>
<comment type="caution">
    <text evidence="3">The sequence shown here is derived from an EMBL/GenBank/DDBJ whole genome shotgun (WGS) entry which is preliminary data.</text>
</comment>
<sequence length="114" mass="12417">MMWDYGYQVGWMWLWGVFMLAGIVVLVILAVRLLTGGLRHDRPGAPPGTGPHAPGQYPPPGQGGVPGSYPPPNAAPDSPPGRSPARLILDERFARGELTVEQYRENLKVLDEES</sequence>
<dbReference type="Proteomes" id="UP000276055">
    <property type="component" value="Unassembled WGS sequence"/>
</dbReference>
<accession>A0A495ETM2</accession>